<evidence type="ECO:0000256" key="11">
    <source>
        <dbReference type="ARBA" id="ARBA00023316"/>
    </source>
</evidence>
<evidence type="ECO:0000256" key="10">
    <source>
        <dbReference type="ARBA" id="ARBA00023277"/>
    </source>
</evidence>
<gene>
    <name evidence="16" type="ORF">ACFQ1M_11855</name>
</gene>
<reference evidence="17" key="1">
    <citation type="journal article" date="2019" name="Int. J. Syst. Evol. Microbiol.">
        <title>The Global Catalogue of Microorganisms (GCM) 10K type strain sequencing project: providing services to taxonomists for standard genome sequencing and annotation.</title>
        <authorList>
            <consortium name="The Broad Institute Genomics Platform"/>
            <consortium name="The Broad Institute Genome Sequencing Center for Infectious Disease"/>
            <person name="Wu L."/>
            <person name="Ma J."/>
        </authorList>
    </citation>
    <scope>NUCLEOTIDE SEQUENCE [LARGE SCALE GENOMIC DNA]</scope>
    <source>
        <strain evidence="17">CCUG 62952</strain>
    </source>
</reference>
<evidence type="ECO:0000256" key="4">
    <source>
        <dbReference type="ARBA" id="ARBA00022512"/>
    </source>
</evidence>
<dbReference type="InterPro" id="IPR000490">
    <property type="entry name" value="Glyco_hydro_17"/>
</dbReference>
<evidence type="ECO:0000256" key="15">
    <source>
        <dbReference type="ARBA" id="ARBA00043078"/>
    </source>
</evidence>
<keyword evidence="17" id="KW-1185">Reference proteome</keyword>
<comment type="subcellular location">
    <subcellularLocation>
        <location evidence="2">Cell membrane</location>
    </subcellularLocation>
    <subcellularLocation>
        <location evidence="1">Secreted</location>
        <location evidence="1">Cell wall</location>
    </subcellularLocation>
</comment>
<evidence type="ECO:0000256" key="7">
    <source>
        <dbReference type="ARBA" id="ARBA00022801"/>
    </source>
</evidence>
<dbReference type="EMBL" id="JBHTJH010000017">
    <property type="protein sequence ID" value="MFD0862899.1"/>
    <property type="molecule type" value="Genomic_DNA"/>
</dbReference>
<evidence type="ECO:0000256" key="13">
    <source>
        <dbReference type="ARBA" id="ARBA00037649"/>
    </source>
</evidence>
<proteinExistence type="predicted"/>
<keyword evidence="6" id="KW-0732">Signal</keyword>
<evidence type="ECO:0000256" key="9">
    <source>
        <dbReference type="ARBA" id="ARBA00023180"/>
    </source>
</evidence>
<dbReference type="GO" id="GO:0016787">
    <property type="term" value="F:hydrolase activity"/>
    <property type="evidence" value="ECO:0007669"/>
    <property type="project" value="UniProtKB-KW"/>
</dbReference>
<sequence>MKRTIKYMIQIVIGTMLLMLHLSCKETKKEKGMYQTPMEKEVTAKEILGNPNYLAISYGGYRQQSRDVQPTIEQLKEDMRILSAMGIKLLRTYNVQLPQAPNILKAIRQLKEEDAGFEMYVMLGAWIDCKNAWTPLPPNHQEESPQNEEEIARAVALAKEYPDIVKILAVGNEAMVKWAASYYVQPRVILKWVNHLQDLKLKGELPKELWITSSDNFASWGGGESTYHNKDLEELISAVDFVSLHTYPMHDTHYNPQFWGVLEEEEHLSYTEKIDKAMTRARDYAISQYQSTVDYIESLGIDKPIHIGETGWASVSDEFYGPDGSKATDEYKQARYYKEMRDWTNASGITCFYFEGFDEQWKDSQNPEGSENHFGLFTIDGKAKYALWPLVDDGVFKGLKRDGNRIEKTYNGNKQLMMSQVSLPPTKKILVSTH</sequence>
<keyword evidence="3" id="KW-1003">Cell membrane</keyword>
<comment type="caution">
    <text evidence="16">The sequence shown here is derived from an EMBL/GenBank/DDBJ whole genome shotgun (WGS) entry which is preliminary data.</text>
</comment>
<evidence type="ECO:0000256" key="3">
    <source>
        <dbReference type="ARBA" id="ARBA00022475"/>
    </source>
</evidence>
<keyword evidence="10" id="KW-0119">Carbohydrate metabolism</keyword>
<comment type="function">
    <text evidence="13">Glucanases play a role in cell expansion during growth, in cell-cell fusion during mating, and in spore release during sporulation. This enzyme may be involved in beta-glucan degradation. Active on laminarin and lichenan.</text>
</comment>
<evidence type="ECO:0000256" key="12">
    <source>
        <dbReference type="ARBA" id="ARBA00023326"/>
    </source>
</evidence>
<name>A0ABW3CZX4_9FLAO</name>
<dbReference type="Proteomes" id="UP001596978">
    <property type="component" value="Unassembled WGS sequence"/>
</dbReference>
<dbReference type="Pfam" id="PF00332">
    <property type="entry name" value="Glyco_hydro_17"/>
    <property type="match status" value="1"/>
</dbReference>
<dbReference type="RefSeq" id="WP_386408462.1">
    <property type="nucleotide sequence ID" value="NZ_JBHTJH010000017.1"/>
</dbReference>
<dbReference type="PANTHER" id="PTHR16631:SF17">
    <property type="entry name" value="GLUCAN ENDO-1,3-BETA-GLUCOSIDASE BTGC"/>
    <property type="match status" value="1"/>
</dbReference>
<dbReference type="InterPro" id="IPR017853">
    <property type="entry name" value="GH"/>
</dbReference>
<keyword evidence="11" id="KW-0961">Cell wall biogenesis/degradation</keyword>
<dbReference type="SUPFAM" id="SSF51445">
    <property type="entry name" value="(Trans)glycosidases"/>
    <property type="match status" value="1"/>
</dbReference>
<keyword evidence="12" id="KW-0624">Polysaccharide degradation</keyword>
<evidence type="ECO:0000256" key="6">
    <source>
        <dbReference type="ARBA" id="ARBA00022729"/>
    </source>
</evidence>
<dbReference type="Gene3D" id="3.20.20.80">
    <property type="entry name" value="Glycosidases"/>
    <property type="match status" value="1"/>
</dbReference>
<dbReference type="PANTHER" id="PTHR16631">
    <property type="entry name" value="GLUCAN 1,3-BETA-GLUCOSIDASE"/>
    <property type="match status" value="1"/>
</dbReference>
<evidence type="ECO:0000313" key="17">
    <source>
        <dbReference type="Proteomes" id="UP001596978"/>
    </source>
</evidence>
<evidence type="ECO:0000256" key="1">
    <source>
        <dbReference type="ARBA" id="ARBA00004191"/>
    </source>
</evidence>
<protein>
    <recommendedName>
        <fullName evidence="15">Endo-1,3-beta-glucanase btgC</fullName>
    </recommendedName>
    <alternativeName>
        <fullName evidence="14">Laminarinase btgC</fullName>
    </alternativeName>
</protein>
<evidence type="ECO:0000256" key="2">
    <source>
        <dbReference type="ARBA" id="ARBA00004236"/>
    </source>
</evidence>
<keyword evidence="7 16" id="KW-0378">Hydrolase</keyword>
<organism evidence="16 17">
    <name type="scientific">Sungkyunkwania multivorans</name>
    <dbReference type="NCBI Taxonomy" id="1173618"/>
    <lineage>
        <taxon>Bacteria</taxon>
        <taxon>Pseudomonadati</taxon>
        <taxon>Bacteroidota</taxon>
        <taxon>Flavobacteriia</taxon>
        <taxon>Flavobacteriales</taxon>
        <taxon>Flavobacteriaceae</taxon>
        <taxon>Sungkyunkwania</taxon>
    </lineage>
</organism>
<evidence type="ECO:0000256" key="8">
    <source>
        <dbReference type="ARBA" id="ARBA00023136"/>
    </source>
</evidence>
<keyword evidence="9" id="KW-0325">Glycoprotein</keyword>
<keyword evidence="5" id="KW-0964">Secreted</keyword>
<keyword evidence="8" id="KW-0472">Membrane</keyword>
<keyword evidence="4" id="KW-0134">Cell wall</keyword>
<evidence type="ECO:0000256" key="5">
    <source>
        <dbReference type="ARBA" id="ARBA00022525"/>
    </source>
</evidence>
<evidence type="ECO:0000256" key="14">
    <source>
        <dbReference type="ARBA" id="ARBA00042373"/>
    </source>
</evidence>
<accession>A0ABW3CZX4</accession>
<dbReference type="InterPro" id="IPR050732">
    <property type="entry name" value="Beta-glucan_modifiers"/>
</dbReference>
<evidence type="ECO:0000313" key="16">
    <source>
        <dbReference type="EMBL" id="MFD0862899.1"/>
    </source>
</evidence>